<reference evidence="12" key="1">
    <citation type="submission" date="2020-08" db="EMBL/GenBank/DDBJ databases">
        <title>Plant Genome Project.</title>
        <authorList>
            <person name="Zhang R.-G."/>
        </authorList>
    </citation>
    <scope>NUCLEOTIDE SEQUENCE</scope>
    <source>
        <strain evidence="12">WSP0</strain>
        <tissue evidence="12">Leaf</tissue>
    </source>
</reference>
<comment type="similarity">
    <text evidence="3">Belongs to the AAA ATPase family.</text>
</comment>
<dbReference type="InterPro" id="IPR041569">
    <property type="entry name" value="AAA_lid_3"/>
</dbReference>
<feature type="domain" description="AAA+ ATPase" evidence="11">
    <location>
        <begin position="595"/>
        <end position="734"/>
    </location>
</feature>
<dbReference type="InterPro" id="IPR003960">
    <property type="entry name" value="ATPase_AAA_CS"/>
</dbReference>
<dbReference type="Pfam" id="PF00004">
    <property type="entry name" value="AAA"/>
    <property type="match status" value="2"/>
</dbReference>
<comment type="function">
    <text evidence="9">The 26S proteasome is involved in the ATP-dependent degradation of ubiquitinated proteins. The regulatory (or ATPase) complex confers ATP dependency and substrate specificity to the 26S complex.</text>
</comment>
<dbReference type="PANTHER" id="PTHR23073">
    <property type="entry name" value="26S PROTEASOME REGULATORY SUBUNIT"/>
    <property type="match status" value="1"/>
</dbReference>
<keyword evidence="7" id="KW-0647">Proteasome</keyword>
<evidence type="ECO:0000313" key="13">
    <source>
        <dbReference type="Proteomes" id="UP000823749"/>
    </source>
</evidence>
<evidence type="ECO:0000256" key="6">
    <source>
        <dbReference type="ARBA" id="ARBA00022840"/>
    </source>
</evidence>
<dbReference type="InterPro" id="IPR027417">
    <property type="entry name" value="P-loop_NTPase"/>
</dbReference>
<dbReference type="GO" id="GO:0005634">
    <property type="term" value="C:nucleus"/>
    <property type="evidence" value="ECO:0007669"/>
    <property type="project" value="UniProtKB-SubCell"/>
</dbReference>
<keyword evidence="4" id="KW-0963">Cytoplasm</keyword>
<evidence type="ECO:0000256" key="4">
    <source>
        <dbReference type="ARBA" id="ARBA00022490"/>
    </source>
</evidence>
<evidence type="ECO:0000256" key="8">
    <source>
        <dbReference type="ARBA" id="ARBA00023242"/>
    </source>
</evidence>
<evidence type="ECO:0000259" key="11">
    <source>
        <dbReference type="SMART" id="SM00382"/>
    </source>
</evidence>
<dbReference type="GO" id="GO:0016887">
    <property type="term" value="F:ATP hydrolysis activity"/>
    <property type="evidence" value="ECO:0007669"/>
    <property type="project" value="InterPro"/>
</dbReference>
<dbReference type="InterPro" id="IPR048723">
    <property type="entry name" value="OB_PRS7"/>
</dbReference>
<keyword evidence="6" id="KW-0067">ATP-binding</keyword>
<dbReference type="FunFam" id="2.40.50.140:FF:000037">
    <property type="entry name" value="26S protease regulatory subunit 7"/>
    <property type="match status" value="2"/>
</dbReference>
<dbReference type="GO" id="GO:0005737">
    <property type="term" value="C:cytoplasm"/>
    <property type="evidence" value="ECO:0007669"/>
    <property type="project" value="UniProtKB-SubCell"/>
</dbReference>
<dbReference type="CDD" id="cd19502">
    <property type="entry name" value="RecA-like_PAN_like"/>
    <property type="match status" value="2"/>
</dbReference>
<dbReference type="FunFam" id="3.40.50.300:FF:000027">
    <property type="entry name" value="26S protease regulatory subunit 7"/>
    <property type="match status" value="2"/>
</dbReference>
<comment type="caution">
    <text evidence="12">The sequence shown here is derived from an EMBL/GenBank/DDBJ whole genome shotgun (WGS) entry which is preliminary data.</text>
</comment>
<evidence type="ECO:0000256" key="3">
    <source>
        <dbReference type="ARBA" id="ARBA00006914"/>
    </source>
</evidence>
<dbReference type="Pfam" id="PF21236">
    <property type="entry name" value="OB_PRS7"/>
    <property type="match status" value="2"/>
</dbReference>
<dbReference type="SUPFAM" id="SSF52540">
    <property type="entry name" value="P-loop containing nucleoside triphosphate hydrolases"/>
    <property type="match status" value="2"/>
</dbReference>
<name>A0AAV6JCV2_9ERIC</name>
<feature type="region of interest" description="Disordered" evidence="10">
    <location>
        <begin position="1"/>
        <end position="21"/>
    </location>
</feature>
<proteinExistence type="inferred from homology"/>
<dbReference type="InterPro" id="IPR003593">
    <property type="entry name" value="AAA+_ATPase"/>
</dbReference>
<organism evidence="12 13">
    <name type="scientific">Rhododendron griersonianum</name>
    <dbReference type="NCBI Taxonomy" id="479676"/>
    <lineage>
        <taxon>Eukaryota</taxon>
        <taxon>Viridiplantae</taxon>
        <taxon>Streptophyta</taxon>
        <taxon>Embryophyta</taxon>
        <taxon>Tracheophyta</taxon>
        <taxon>Spermatophyta</taxon>
        <taxon>Magnoliopsida</taxon>
        <taxon>eudicotyledons</taxon>
        <taxon>Gunneridae</taxon>
        <taxon>Pentapetalae</taxon>
        <taxon>asterids</taxon>
        <taxon>Ericales</taxon>
        <taxon>Ericaceae</taxon>
        <taxon>Ericoideae</taxon>
        <taxon>Rhodoreae</taxon>
        <taxon>Rhododendron</taxon>
    </lineage>
</organism>
<dbReference type="Pfam" id="PF17862">
    <property type="entry name" value="AAA_lid_3"/>
    <property type="match status" value="2"/>
</dbReference>
<sequence length="854" mass="95456">MAGDPEDEIKDEKNPRPLDEDDIALLKTYGLGPYSTSIKKAEKEIKEMAKKVNDLCGIKESDTGLATPSQWDLVSDKQMMQEEQPLQVARCTKIINPNTEDAKYVINVKQIAKFVVGLGDKVSPTDIEEGMRVGVDRNKYQIQIPLPPKIDPSVTMMTVEEKPDVTYNDVGGCKEQIEKMREVVELPMLHPEKFVKLGIDPPKGVLCYGPPGTGKTLLARAVANRTDACFIRVIGSELVQKYVGEGARMVRELFQMARSKKACIVFFDEVDAIGGARFDDGVGGDNEVQRTMLEIVNQLDGFDARGNIKVLMATNRPDTLDPALLRPGRLDRKVEFGLPDLESRTQIFKIHTRTMNCERDIRFELLARLCPNSTGADIRSVCTEAGMYAIRARRKTVTEKDFLDAVNKVIKGYQKFSATPKYMGLGPYSTSIKKAEKEIKEMAKKVNDLCGIKESDTGLAAPSQWDLVSDKQMMQEEQPLQVARCTKIINPNTEDAKYVINVRQIAKFVVGLGDKVSPTDIEEGMRVGVDRNKYQIQIPLPPKIDPSVTMMTVEEKPDVTYNDVGGCKEQIEKMREVVELPMLHPEKFVKLGIDPPKGVLCYGPPGTGKTLLARAVANRTDACFIRVIGSELVQKYVGEGARMVRELFQMARSKKACIVFFDEVDAIGGARFDDGVGGDNEVQRTMLEIVNQLDGFDARGNIKVLMATNRPDTLDPALLRPGRLDRKVEFGLPDLESRTQIFKIHTRTMNCERDIRFELLSRLCPNSTGADIRSVCTEAGMYAIRARRKTVTEKDFLDAMNKVIKGYQKFSATPKTYSLAELSARRNYGTALVSNGLEIPKNAFRFSKLWLEML</sequence>
<evidence type="ECO:0000256" key="5">
    <source>
        <dbReference type="ARBA" id="ARBA00022741"/>
    </source>
</evidence>
<evidence type="ECO:0000256" key="10">
    <source>
        <dbReference type="SAM" id="MobiDB-lite"/>
    </source>
</evidence>
<dbReference type="Gene3D" id="3.40.50.300">
    <property type="entry name" value="P-loop containing nucleotide triphosphate hydrolases"/>
    <property type="match status" value="2"/>
</dbReference>
<dbReference type="PROSITE" id="PS00674">
    <property type="entry name" value="AAA"/>
    <property type="match status" value="2"/>
</dbReference>
<comment type="subcellular location">
    <subcellularLocation>
        <location evidence="2">Cytoplasm</location>
    </subcellularLocation>
    <subcellularLocation>
        <location evidence="1">Nucleus</location>
    </subcellularLocation>
</comment>
<evidence type="ECO:0000256" key="9">
    <source>
        <dbReference type="ARBA" id="ARBA00024661"/>
    </source>
</evidence>
<dbReference type="GO" id="GO:0005524">
    <property type="term" value="F:ATP binding"/>
    <property type="evidence" value="ECO:0007669"/>
    <property type="project" value="UniProtKB-KW"/>
</dbReference>
<dbReference type="GO" id="GO:0000502">
    <property type="term" value="C:proteasome complex"/>
    <property type="evidence" value="ECO:0007669"/>
    <property type="project" value="UniProtKB-KW"/>
</dbReference>
<dbReference type="InterPro" id="IPR003959">
    <property type="entry name" value="ATPase_AAA_core"/>
</dbReference>
<evidence type="ECO:0000256" key="2">
    <source>
        <dbReference type="ARBA" id="ARBA00004496"/>
    </source>
</evidence>
<accession>A0AAV6JCV2</accession>
<evidence type="ECO:0000256" key="7">
    <source>
        <dbReference type="ARBA" id="ARBA00022942"/>
    </source>
</evidence>
<evidence type="ECO:0000256" key="1">
    <source>
        <dbReference type="ARBA" id="ARBA00004123"/>
    </source>
</evidence>
<dbReference type="Gene3D" id="2.40.50.140">
    <property type="entry name" value="Nucleic acid-binding proteins"/>
    <property type="match status" value="2"/>
</dbReference>
<dbReference type="InterPro" id="IPR050221">
    <property type="entry name" value="26S_Proteasome_ATPase"/>
</dbReference>
<dbReference type="Proteomes" id="UP000823749">
    <property type="component" value="Chromosome 8"/>
</dbReference>
<feature type="domain" description="AAA+ ATPase" evidence="11">
    <location>
        <begin position="201"/>
        <end position="340"/>
    </location>
</feature>
<keyword evidence="13" id="KW-1185">Reference proteome</keyword>
<gene>
    <name evidence="12" type="ORF">RHGRI_025217</name>
</gene>
<dbReference type="FunFam" id="1.10.8.60:FF:000005">
    <property type="entry name" value="26S protease regulatory subunit 7"/>
    <property type="match status" value="2"/>
</dbReference>
<keyword evidence="5" id="KW-0547">Nucleotide-binding</keyword>
<dbReference type="InterPro" id="IPR012340">
    <property type="entry name" value="NA-bd_OB-fold"/>
</dbReference>
<dbReference type="EMBL" id="JACTNZ010000008">
    <property type="protein sequence ID" value="KAG5538053.1"/>
    <property type="molecule type" value="Genomic_DNA"/>
</dbReference>
<protein>
    <recommendedName>
        <fullName evidence="11">AAA+ ATPase domain-containing protein</fullName>
    </recommendedName>
</protein>
<dbReference type="SMART" id="SM00382">
    <property type="entry name" value="AAA"/>
    <property type="match status" value="2"/>
</dbReference>
<dbReference type="Gene3D" id="1.10.8.60">
    <property type="match status" value="2"/>
</dbReference>
<dbReference type="AlphaFoldDB" id="A0AAV6JCV2"/>
<evidence type="ECO:0000313" key="12">
    <source>
        <dbReference type="EMBL" id="KAG5538053.1"/>
    </source>
</evidence>
<keyword evidence="8" id="KW-0539">Nucleus</keyword>